<sequence length="296" mass="33523">MLNITLDIYSGLRNPTFNFLEDEETKIILKEIALNKGAITPLSKEVTRLGYRGINITFKSDYLPQLYGLPSSFSLANGLSTIESKGREIAERLLERTKSISDVVVNNSNFTLSLIDWTVNQIKDMPVFSHPQNELHSTLEDNVMFCPSEKVVFNPNFWNNRDHIQHNNCYNFATNRRTDSYAQPGRASGHMYNNITCEEVRKGAISDGADVAGRCFPENEKPRFLMALVIAPGPSFIDYHWYRQCSDGNWAHKPGQTPARNTDESNHIITDPSNANRGPYTQFCGYMLAPKSMDID</sequence>
<name>A0A1C4E226_BACTU</name>
<dbReference type="EMBL" id="FMBI01000030">
    <property type="protein sequence ID" value="SCC37565.1"/>
    <property type="molecule type" value="Genomic_DNA"/>
</dbReference>
<dbReference type="AlphaFoldDB" id="A0A1C4E226"/>
<proteinExistence type="predicted"/>
<reference evidence="1 2" key="1">
    <citation type="submission" date="2016-08" db="EMBL/GenBank/DDBJ databases">
        <authorList>
            <person name="Seilhamer J.J."/>
        </authorList>
    </citation>
    <scope>NUCLEOTIDE SEQUENCE [LARGE SCALE GENOMIC DNA]</scope>
    <source>
        <strain evidence="1 2">IEBC_T61001</strain>
    </source>
</reference>
<accession>A0A1C4E226</accession>
<dbReference type="RefSeq" id="WP_087984326.1">
    <property type="nucleotide sequence ID" value="NZ_FMBI01000030.1"/>
</dbReference>
<protein>
    <submittedName>
        <fullName evidence="1">Uncharacterized protein</fullName>
    </submittedName>
</protein>
<evidence type="ECO:0000313" key="2">
    <source>
        <dbReference type="Proteomes" id="UP000195991"/>
    </source>
</evidence>
<evidence type="ECO:0000313" key="1">
    <source>
        <dbReference type="EMBL" id="SCC37565.1"/>
    </source>
</evidence>
<organism evidence="1 2">
    <name type="scientific">Bacillus thuringiensis</name>
    <dbReference type="NCBI Taxonomy" id="1428"/>
    <lineage>
        <taxon>Bacteria</taxon>
        <taxon>Bacillati</taxon>
        <taxon>Bacillota</taxon>
        <taxon>Bacilli</taxon>
        <taxon>Bacillales</taxon>
        <taxon>Bacillaceae</taxon>
        <taxon>Bacillus</taxon>
        <taxon>Bacillus cereus group</taxon>
    </lineage>
</organism>
<gene>
    <name evidence="1" type="ORF">BTT61001_02828</name>
</gene>
<dbReference type="Proteomes" id="UP000195991">
    <property type="component" value="Unassembled WGS sequence"/>
</dbReference>